<organism evidence="1 2">
    <name type="scientific">Prorocentrum cordatum</name>
    <dbReference type="NCBI Taxonomy" id="2364126"/>
    <lineage>
        <taxon>Eukaryota</taxon>
        <taxon>Sar</taxon>
        <taxon>Alveolata</taxon>
        <taxon>Dinophyceae</taxon>
        <taxon>Prorocentrales</taxon>
        <taxon>Prorocentraceae</taxon>
        <taxon>Prorocentrum</taxon>
    </lineage>
</organism>
<proteinExistence type="predicted"/>
<feature type="non-terminal residue" evidence="1">
    <location>
        <position position="136"/>
    </location>
</feature>
<keyword evidence="2" id="KW-1185">Reference proteome</keyword>
<sequence>ALEHVIHRVLVPRALRLGFNPWLLKFPLSLYTGPRFISAQGLCGDIVKATRTIIAGCAFADLLMRCMIVPDLDVQVGAFKYAQYGRPLPAAARNLGVDFALALRRGLLHRVRQKRFKGASQRARRAARLRKAGGPV</sequence>
<accession>A0ABN9SGB0</accession>
<reference evidence="1" key="1">
    <citation type="submission" date="2023-10" db="EMBL/GenBank/DDBJ databases">
        <authorList>
            <person name="Chen Y."/>
            <person name="Shah S."/>
            <person name="Dougan E. K."/>
            <person name="Thang M."/>
            <person name="Chan C."/>
        </authorList>
    </citation>
    <scope>NUCLEOTIDE SEQUENCE [LARGE SCALE GENOMIC DNA]</scope>
</reference>
<dbReference type="Proteomes" id="UP001189429">
    <property type="component" value="Unassembled WGS sequence"/>
</dbReference>
<protein>
    <submittedName>
        <fullName evidence="1">Uncharacterized protein</fullName>
    </submittedName>
</protein>
<feature type="non-terminal residue" evidence="1">
    <location>
        <position position="1"/>
    </location>
</feature>
<name>A0ABN9SGB0_9DINO</name>
<gene>
    <name evidence="1" type="ORF">PCOR1329_LOCUS29381</name>
</gene>
<evidence type="ECO:0000313" key="1">
    <source>
        <dbReference type="EMBL" id="CAK0830893.1"/>
    </source>
</evidence>
<comment type="caution">
    <text evidence="1">The sequence shown here is derived from an EMBL/GenBank/DDBJ whole genome shotgun (WGS) entry which is preliminary data.</text>
</comment>
<evidence type="ECO:0000313" key="2">
    <source>
        <dbReference type="Proteomes" id="UP001189429"/>
    </source>
</evidence>
<dbReference type="EMBL" id="CAUYUJ010011057">
    <property type="protein sequence ID" value="CAK0830893.1"/>
    <property type="molecule type" value="Genomic_DNA"/>
</dbReference>